<evidence type="ECO:0000259" key="2">
    <source>
        <dbReference type="PROSITE" id="PS51352"/>
    </source>
</evidence>
<evidence type="ECO:0000313" key="4">
    <source>
        <dbReference type="Proteomes" id="UP000078459"/>
    </source>
</evidence>
<sequence>MKLLSIFFLSFFLSGNTWVLDINQAESVAKENHKYILINFSGSDWCGPCIRTHKEIFEKEAFENYADKNLVLVRADFPRLKKNQLPTEQLKKNNELAVKYNPEGDFPLTVLTDEDGKVIKEWKGFPNCSSEDFVKQVTDAIR</sequence>
<evidence type="ECO:0000256" key="1">
    <source>
        <dbReference type="SAM" id="SignalP"/>
    </source>
</evidence>
<name>A0A179DCW8_9SPHI</name>
<feature type="domain" description="Thioredoxin" evidence="2">
    <location>
        <begin position="1"/>
        <end position="142"/>
    </location>
</feature>
<reference evidence="3 4" key="2">
    <citation type="submission" date="2016-06" db="EMBL/GenBank/DDBJ databases">
        <title>Pedobacter psychrophilus sp. nov., isolated from Antarctic fragmentary rock.</title>
        <authorList>
            <person name="Svec P."/>
        </authorList>
    </citation>
    <scope>NUCLEOTIDE SEQUENCE [LARGE SCALE GENOMIC DNA]</scope>
    <source>
        <strain evidence="3 4">CCM 8644</strain>
    </source>
</reference>
<keyword evidence="1" id="KW-0732">Signal</keyword>
<dbReference type="Pfam" id="PF13899">
    <property type="entry name" value="Thioredoxin_7"/>
    <property type="match status" value="1"/>
</dbReference>
<dbReference type="SUPFAM" id="SSF52833">
    <property type="entry name" value="Thioredoxin-like"/>
    <property type="match status" value="1"/>
</dbReference>
<dbReference type="PROSITE" id="PS51352">
    <property type="entry name" value="THIOREDOXIN_2"/>
    <property type="match status" value="1"/>
</dbReference>
<dbReference type="GO" id="GO:0016853">
    <property type="term" value="F:isomerase activity"/>
    <property type="evidence" value="ECO:0007669"/>
    <property type="project" value="UniProtKB-KW"/>
</dbReference>
<comment type="caution">
    <text evidence="3">The sequence shown here is derived from an EMBL/GenBank/DDBJ whole genome shotgun (WGS) entry which is preliminary data.</text>
</comment>
<proteinExistence type="predicted"/>
<dbReference type="Gene3D" id="3.40.30.10">
    <property type="entry name" value="Glutaredoxin"/>
    <property type="match status" value="1"/>
</dbReference>
<dbReference type="OrthoDB" id="981626at2"/>
<dbReference type="Proteomes" id="UP000078459">
    <property type="component" value="Unassembled WGS sequence"/>
</dbReference>
<evidence type="ECO:0000313" key="3">
    <source>
        <dbReference type="EMBL" id="OAQ38887.1"/>
    </source>
</evidence>
<dbReference type="InterPro" id="IPR036249">
    <property type="entry name" value="Thioredoxin-like_sf"/>
</dbReference>
<dbReference type="RefSeq" id="WP_068823038.1">
    <property type="nucleotide sequence ID" value="NZ_LWHJ01000029.1"/>
</dbReference>
<reference evidence="3 4" key="1">
    <citation type="submission" date="2016-04" db="EMBL/GenBank/DDBJ databases">
        <authorList>
            <person name="Evans L.H."/>
            <person name="Alamgir A."/>
            <person name="Owens N."/>
            <person name="Weber N.D."/>
            <person name="Virtaneva K."/>
            <person name="Barbian K."/>
            <person name="Babar A."/>
            <person name="Rosenke K."/>
        </authorList>
    </citation>
    <scope>NUCLEOTIDE SEQUENCE [LARGE SCALE GENOMIC DNA]</scope>
    <source>
        <strain evidence="3 4">CCM 8644</strain>
    </source>
</reference>
<keyword evidence="4" id="KW-1185">Reference proteome</keyword>
<accession>A0A179DCW8</accession>
<feature type="signal peptide" evidence="1">
    <location>
        <begin position="1"/>
        <end position="19"/>
    </location>
</feature>
<keyword evidence="3" id="KW-0413">Isomerase</keyword>
<protein>
    <submittedName>
        <fullName evidence="3">Thiol-disulfide isomerase</fullName>
    </submittedName>
</protein>
<dbReference type="STRING" id="1826909.A5893_12665"/>
<organism evidence="3 4">
    <name type="scientific">Pedobacter psychrophilus</name>
    <dbReference type="NCBI Taxonomy" id="1826909"/>
    <lineage>
        <taxon>Bacteria</taxon>
        <taxon>Pseudomonadati</taxon>
        <taxon>Bacteroidota</taxon>
        <taxon>Sphingobacteriia</taxon>
        <taxon>Sphingobacteriales</taxon>
        <taxon>Sphingobacteriaceae</taxon>
        <taxon>Pedobacter</taxon>
    </lineage>
</organism>
<dbReference type="InterPro" id="IPR013766">
    <property type="entry name" value="Thioredoxin_domain"/>
</dbReference>
<gene>
    <name evidence="3" type="ORF">A5893_12665</name>
</gene>
<feature type="chain" id="PRO_5008100359" evidence="1">
    <location>
        <begin position="20"/>
        <end position="142"/>
    </location>
</feature>
<dbReference type="AlphaFoldDB" id="A0A179DCW8"/>
<dbReference type="EMBL" id="LWHJ01000029">
    <property type="protein sequence ID" value="OAQ38887.1"/>
    <property type="molecule type" value="Genomic_DNA"/>
</dbReference>